<accession>A0AAD9A7P4</accession>
<feature type="region of interest" description="Disordered" evidence="1">
    <location>
        <begin position="132"/>
        <end position="172"/>
    </location>
</feature>
<gene>
    <name evidence="2" type="ORF">CCHR01_14326</name>
</gene>
<reference evidence="2" key="1">
    <citation type="submission" date="2023-01" db="EMBL/GenBank/DDBJ databases">
        <title>Colletotrichum chrysophilum M932 genome sequence.</title>
        <authorList>
            <person name="Baroncelli R."/>
        </authorList>
    </citation>
    <scope>NUCLEOTIDE SEQUENCE</scope>
    <source>
        <strain evidence="2">M932</strain>
    </source>
</reference>
<keyword evidence="3" id="KW-1185">Reference proteome</keyword>
<dbReference type="AlphaFoldDB" id="A0AAD9A7P4"/>
<evidence type="ECO:0000313" key="2">
    <source>
        <dbReference type="EMBL" id="KAK1843021.1"/>
    </source>
</evidence>
<evidence type="ECO:0000256" key="1">
    <source>
        <dbReference type="SAM" id="MobiDB-lite"/>
    </source>
</evidence>
<proteinExistence type="predicted"/>
<comment type="caution">
    <text evidence="2">The sequence shown here is derived from an EMBL/GenBank/DDBJ whole genome shotgun (WGS) entry which is preliminary data.</text>
</comment>
<sequence length="172" mass="18112">MYLVLDRSCGALPVTTNGIALPPSDGRMSGGCTQRAFCQRNEAARGGRPAVASGALLREKSPGFRSARKCSTAVQRWLTMLFLPAGRAYRAGDGLMICASGGLHRHGTKAVSATSAKQGCQSSHVAGDAEISTTRWSGWSPPPPYTSPDPAAVIAETPSRAAGEEYRHTDEH</sequence>
<feature type="compositionally biased region" description="Basic and acidic residues" evidence="1">
    <location>
        <begin position="162"/>
        <end position="172"/>
    </location>
</feature>
<evidence type="ECO:0000313" key="3">
    <source>
        <dbReference type="Proteomes" id="UP001243330"/>
    </source>
</evidence>
<dbReference type="EMBL" id="JAQOWY010000380">
    <property type="protein sequence ID" value="KAK1843021.1"/>
    <property type="molecule type" value="Genomic_DNA"/>
</dbReference>
<dbReference type="Proteomes" id="UP001243330">
    <property type="component" value="Unassembled WGS sequence"/>
</dbReference>
<protein>
    <submittedName>
        <fullName evidence="2">Uncharacterized protein</fullName>
    </submittedName>
</protein>
<organism evidence="2 3">
    <name type="scientific">Colletotrichum chrysophilum</name>
    <dbReference type="NCBI Taxonomy" id="1836956"/>
    <lineage>
        <taxon>Eukaryota</taxon>
        <taxon>Fungi</taxon>
        <taxon>Dikarya</taxon>
        <taxon>Ascomycota</taxon>
        <taxon>Pezizomycotina</taxon>
        <taxon>Sordariomycetes</taxon>
        <taxon>Hypocreomycetidae</taxon>
        <taxon>Glomerellales</taxon>
        <taxon>Glomerellaceae</taxon>
        <taxon>Colletotrichum</taxon>
        <taxon>Colletotrichum gloeosporioides species complex</taxon>
    </lineage>
</organism>
<name>A0AAD9A7P4_9PEZI</name>